<dbReference type="Proteomes" id="UP000182229">
    <property type="component" value="Unassembled WGS sequence"/>
</dbReference>
<evidence type="ECO:0000313" key="2">
    <source>
        <dbReference type="Proteomes" id="UP000182229"/>
    </source>
</evidence>
<reference evidence="2" key="1">
    <citation type="submission" date="2016-11" db="EMBL/GenBank/DDBJ databases">
        <authorList>
            <person name="Shukria A."/>
            <person name="Stevens D.C."/>
        </authorList>
    </citation>
    <scope>NUCLEOTIDE SEQUENCE [LARGE SCALE GENOMIC DNA]</scope>
    <source>
        <strain evidence="2">Cbfe23</strain>
    </source>
</reference>
<dbReference type="AlphaFoldDB" id="A0A1L9B5F5"/>
<keyword evidence="2" id="KW-1185">Reference proteome</keyword>
<comment type="caution">
    <text evidence="1">The sequence shown here is derived from an EMBL/GenBank/DDBJ whole genome shotgun (WGS) entry which is preliminary data.</text>
</comment>
<proteinExistence type="predicted"/>
<dbReference type="EMBL" id="MPIN01000008">
    <property type="protein sequence ID" value="OJH37482.1"/>
    <property type="molecule type" value="Genomic_DNA"/>
</dbReference>
<protein>
    <submittedName>
        <fullName evidence="1">Uncharacterized protein</fullName>
    </submittedName>
</protein>
<name>A0A1L9B5F5_9BACT</name>
<accession>A0A1L9B5F5</accession>
<sequence length="152" mass="17688">MRSAKKSPFFDENHPLWNGWSKWLPLTKEGIKDAPRDAGAYLLRVRQGQRGRVRALSRLLRRDPNAILDIGQSGGLRVRLLRFLACAADDDVRGHMAGWRYRYLKLHERLPGRLEFCFVTGVDPVKMEARLMTEYLDDFGELPPLNYQFNWS</sequence>
<organism evidence="1 2">
    <name type="scientific">Cystobacter ferrugineus</name>
    <dbReference type="NCBI Taxonomy" id="83449"/>
    <lineage>
        <taxon>Bacteria</taxon>
        <taxon>Pseudomonadati</taxon>
        <taxon>Myxococcota</taxon>
        <taxon>Myxococcia</taxon>
        <taxon>Myxococcales</taxon>
        <taxon>Cystobacterineae</taxon>
        <taxon>Archangiaceae</taxon>
        <taxon>Cystobacter</taxon>
    </lineage>
</organism>
<reference evidence="1 2" key="2">
    <citation type="submission" date="2016-12" db="EMBL/GenBank/DDBJ databases">
        <title>Draft Genome Sequence of Cystobacter ferrugineus Strain Cbfe23.</title>
        <authorList>
            <person name="Akbar S."/>
            <person name="Dowd S.E."/>
            <person name="Stevens D.C."/>
        </authorList>
    </citation>
    <scope>NUCLEOTIDE SEQUENCE [LARGE SCALE GENOMIC DNA]</scope>
    <source>
        <strain evidence="1 2">Cbfe23</strain>
    </source>
</reference>
<evidence type="ECO:0000313" key="1">
    <source>
        <dbReference type="EMBL" id="OJH37482.1"/>
    </source>
</evidence>
<gene>
    <name evidence="1" type="ORF">BON30_29860</name>
</gene>